<reference evidence="14 15" key="1">
    <citation type="submission" date="2019-06" db="EMBL/GenBank/DDBJ databases">
        <title>Draft genome of Aliikangiella marina GYP-15.</title>
        <authorList>
            <person name="Wang G."/>
        </authorList>
    </citation>
    <scope>NUCLEOTIDE SEQUENCE [LARGE SCALE GENOMIC DNA]</scope>
    <source>
        <strain evidence="14 15">GYP-15</strain>
    </source>
</reference>
<evidence type="ECO:0000256" key="7">
    <source>
        <dbReference type="ARBA" id="ARBA00023002"/>
    </source>
</evidence>
<dbReference type="AlphaFoldDB" id="A0A545T4H6"/>
<keyword evidence="8" id="KW-0408">Iron</keyword>
<feature type="transmembrane region" description="Helical" evidence="12">
    <location>
        <begin position="177"/>
        <end position="197"/>
    </location>
</feature>
<evidence type="ECO:0000256" key="6">
    <source>
        <dbReference type="ARBA" id="ARBA00022989"/>
    </source>
</evidence>
<dbReference type="GO" id="GO:0016717">
    <property type="term" value="F:oxidoreductase activity, acting on paired donors, with oxidation of a pair of donors resulting in the reduction of molecular oxygen to two molecules of water"/>
    <property type="evidence" value="ECO:0007669"/>
    <property type="project" value="InterPro"/>
</dbReference>
<evidence type="ECO:0000256" key="2">
    <source>
        <dbReference type="ARBA" id="ARBA00008749"/>
    </source>
</evidence>
<name>A0A545T4H6_9GAMM</name>
<feature type="domain" description="Fatty acid desaturase" evidence="13">
    <location>
        <begin position="55"/>
        <end position="255"/>
    </location>
</feature>
<keyword evidence="4 12" id="KW-0812">Transmembrane</keyword>
<proteinExistence type="inferred from homology"/>
<evidence type="ECO:0000256" key="12">
    <source>
        <dbReference type="SAM" id="Phobius"/>
    </source>
</evidence>
<keyword evidence="5" id="KW-0276">Fatty acid metabolism</keyword>
<dbReference type="GO" id="GO:0016020">
    <property type="term" value="C:membrane"/>
    <property type="evidence" value="ECO:0007669"/>
    <property type="project" value="UniProtKB-SubCell"/>
</dbReference>
<keyword evidence="15" id="KW-1185">Reference proteome</keyword>
<dbReference type="PRINTS" id="PR00075">
    <property type="entry name" value="FACDDSATRASE"/>
</dbReference>
<feature type="transmembrane region" description="Helical" evidence="12">
    <location>
        <begin position="31"/>
        <end position="49"/>
    </location>
</feature>
<accession>A0A545T4H6</accession>
<keyword evidence="10 12" id="KW-0472">Membrane</keyword>
<dbReference type="RefSeq" id="WP_142943447.1">
    <property type="nucleotide sequence ID" value="NZ_VIKR01000005.1"/>
</dbReference>
<dbReference type="CDD" id="cd03505">
    <property type="entry name" value="Delta9-FADS-like"/>
    <property type="match status" value="1"/>
</dbReference>
<dbReference type="GO" id="GO:0006633">
    <property type="term" value="P:fatty acid biosynthetic process"/>
    <property type="evidence" value="ECO:0007669"/>
    <property type="project" value="UniProtKB-KW"/>
</dbReference>
<dbReference type="InterPro" id="IPR015876">
    <property type="entry name" value="Acyl-CoA_DS"/>
</dbReference>
<keyword evidence="3" id="KW-0444">Lipid biosynthesis</keyword>
<dbReference type="PANTHER" id="PTHR11351">
    <property type="entry name" value="ACYL-COA DESATURASE"/>
    <property type="match status" value="1"/>
</dbReference>
<keyword evidence="6 12" id="KW-1133">Transmembrane helix</keyword>
<evidence type="ECO:0000313" key="14">
    <source>
        <dbReference type="EMBL" id="TQV72119.1"/>
    </source>
</evidence>
<dbReference type="Pfam" id="PF00487">
    <property type="entry name" value="FA_desaturase"/>
    <property type="match status" value="1"/>
</dbReference>
<evidence type="ECO:0000256" key="8">
    <source>
        <dbReference type="ARBA" id="ARBA00023004"/>
    </source>
</evidence>
<evidence type="ECO:0000256" key="5">
    <source>
        <dbReference type="ARBA" id="ARBA00022832"/>
    </source>
</evidence>
<organism evidence="14 15">
    <name type="scientific">Aliikangiella marina</name>
    <dbReference type="NCBI Taxonomy" id="1712262"/>
    <lineage>
        <taxon>Bacteria</taxon>
        <taxon>Pseudomonadati</taxon>
        <taxon>Pseudomonadota</taxon>
        <taxon>Gammaproteobacteria</taxon>
        <taxon>Oceanospirillales</taxon>
        <taxon>Pleioneaceae</taxon>
        <taxon>Aliikangiella</taxon>
    </lineage>
</organism>
<comment type="caution">
    <text evidence="14">The sequence shown here is derived from an EMBL/GenBank/DDBJ whole genome shotgun (WGS) entry which is preliminary data.</text>
</comment>
<dbReference type="EMBL" id="VIKR01000005">
    <property type="protein sequence ID" value="TQV72119.1"/>
    <property type="molecule type" value="Genomic_DNA"/>
</dbReference>
<evidence type="ECO:0000313" key="15">
    <source>
        <dbReference type="Proteomes" id="UP000317839"/>
    </source>
</evidence>
<evidence type="ECO:0000256" key="10">
    <source>
        <dbReference type="ARBA" id="ARBA00023136"/>
    </source>
</evidence>
<evidence type="ECO:0000256" key="9">
    <source>
        <dbReference type="ARBA" id="ARBA00023098"/>
    </source>
</evidence>
<comment type="similarity">
    <text evidence="2">Belongs to the fatty acid desaturase type 2 family.</text>
</comment>
<keyword evidence="11" id="KW-0275">Fatty acid biosynthesis</keyword>
<dbReference type="InterPro" id="IPR005804">
    <property type="entry name" value="FA_desaturase_dom"/>
</dbReference>
<evidence type="ECO:0000259" key="13">
    <source>
        <dbReference type="Pfam" id="PF00487"/>
    </source>
</evidence>
<dbReference type="PANTHER" id="PTHR11351:SF31">
    <property type="entry name" value="DESATURASE 1, ISOFORM A-RELATED"/>
    <property type="match status" value="1"/>
</dbReference>
<evidence type="ECO:0000256" key="3">
    <source>
        <dbReference type="ARBA" id="ARBA00022516"/>
    </source>
</evidence>
<keyword evidence="9" id="KW-0443">Lipid metabolism</keyword>
<comment type="subcellular location">
    <subcellularLocation>
        <location evidence="1">Membrane</location>
        <topology evidence="1">Multi-pass membrane protein</topology>
    </subcellularLocation>
</comment>
<evidence type="ECO:0000256" key="1">
    <source>
        <dbReference type="ARBA" id="ARBA00004141"/>
    </source>
</evidence>
<keyword evidence="7" id="KW-0560">Oxidoreductase</keyword>
<evidence type="ECO:0000256" key="11">
    <source>
        <dbReference type="ARBA" id="ARBA00023160"/>
    </source>
</evidence>
<dbReference type="Proteomes" id="UP000317839">
    <property type="component" value="Unassembled WGS sequence"/>
</dbReference>
<feature type="transmembrane region" description="Helical" evidence="12">
    <location>
        <begin position="54"/>
        <end position="72"/>
    </location>
</feature>
<evidence type="ECO:0000256" key="4">
    <source>
        <dbReference type="ARBA" id="ARBA00022692"/>
    </source>
</evidence>
<protein>
    <submittedName>
        <fullName evidence="14">Acyl-CoA desaturase</fullName>
    </submittedName>
</protein>
<gene>
    <name evidence="14" type="ORF">FLL45_18025</name>
</gene>
<sequence>MKNEACYENQRVKNNAGSAVDGTVVWSIDKLFWMGSIFTMTLIGCALTLSLENFLVFIITTAITLCLGHSLGMHRLLIHRSYQAPKWLEYFLVHCGVIVGLAGPKGMIRTHDLRDWAQRQPQCHDYFSHQQPMRKDFIWQLFCDFKFDSAPTVEFEAEVEHDKVYYWMEKYWKWQQLPLAAVLFFLGGIEWVVWGIFARVSISVLGHWLIGYFAHNSGEKHWHVSGAAAQGFNIKFASLITMGESYHNNHHAFPGSAKLGINQGELDPGWWVLKVLEWLGLVGNIKLPDDLPPRNELIEINNPLHAFNQSEAES</sequence>
<dbReference type="OrthoDB" id="19906at2"/>